<dbReference type="InterPro" id="IPR000653">
    <property type="entry name" value="DegT/StrS_aminotransferase"/>
</dbReference>
<dbReference type="InterPro" id="IPR015421">
    <property type="entry name" value="PyrdxlP-dep_Trfase_major"/>
</dbReference>
<reference evidence="2 3" key="1">
    <citation type="journal article" date="2019" name="Int. J. Syst. Evol. Microbiol.">
        <title>The Global Catalogue of Microorganisms (GCM) 10K type strain sequencing project: providing services to taxonomists for standard genome sequencing and annotation.</title>
        <authorList>
            <consortium name="The Broad Institute Genomics Platform"/>
            <consortium name="The Broad Institute Genome Sequencing Center for Infectious Disease"/>
            <person name="Wu L."/>
            <person name="Ma J."/>
        </authorList>
    </citation>
    <scope>NUCLEOTIDE SEQUENCE [LARGE SCALE GENOMIC DNA]</scope>
    <source>
        <strain evidence="2 3">JCM 12774</strain>
    </source>
</reference>
<evidence type="ECO:0000313" key="3">
    <source>
        <dbReference type="Proteomes" id="UP001500340"/>
    </source>
</evidence>
<dbReference type="SUPFAM" id="SSF53383">
    <property type="entry name" value="PLP-dependent transferases"/>
    <property type="match status" value="1"/>
</dbReference>
<keyword evidence="2" id="KW-0032">Aminotransferase</keyword>
<name>A0ABN0XXE2_9BACL</name>
<organism evidence="2 3">
    <name type="scientific">Paenibacillus motobuensis</name>
    <dbReference type="NCBI Taxonomy" id="295324"/>
    <lineage>
        <taxon>Bacteria</taxon>
        <taxon>Bacillati</taxon>
        <taxon>Bacillota</taxon>
        <taxon>Bacilli</taxon>
        <taxon>Bacillales</taxon>
        <taxon>Paenibacillaceae</taxon>
        <taxon>Paenibacillus</taxon>
    </lineage>
</organism>
<dbReference type="RefSeq" id="WP_343856776.1">
    <property type="nucleotide sequence ID" value="NZ_BAAACX010000004.1"/>
</dbReference>
<accession>A0ABN0XXE2</accession>
<keyword evidence="1" id="KW-0663">Pyridoxal phosphate</keyword>
<comment type="caution">
    <text evidence="2">The sequence shown here is derived from an EMBL/GenBank/DDBJ whole genome shotgun (WGS) entry which is preliminary data.</text>
</comment>
<dbReference type="PANTHER" id="PTHR30244:SF34">
    <property type="entry name" value="DTDP-4-AMINO-4,6-DIDEOXYGALACTOSE TRANSAMINASE"/>
    <property type="match status" value="1"/>
</dbReference>
<sequence>MRLAIDGGIPVRSEAWGSSYICTEEINEKEKEYVLRVLDKKRLFRWAPECLTDSETSKLENLYCERLGVTHALAVNSGTSALLATLIAAGIGPGDEVIIPAFTFIATASAVVLAGAVPVIVDIDETLTISPKSILNALTKYTKAIIPVHMKGVPSQMDEIMKIAKDNKLIVIEDNAQANGGMYKGKQLGSIGDAACFSFQQNKLVTSGEGGLIATNNSEIFSRACIYHDVGLLFRDVSKNTVNFPSFPAENYRMSELNAAIGLAQSERIDNLVGRLRKIKQKIIAGIQDVSLIELQRVPDVEGDSSCYVIFYLPSPQITMRFSMALKKEGIPNNVLRSRGFSDRHIYTNWDFILNKRAIYEASNPWSNGWYKGDVEYSLEMCQKTLQLLSRAIAIPLHQNLTTRDCDDAIEAIHKVSNNLLNL</sequence>
<dbReference type="Gene3D" id="3.40.640.10">
    <property type="entry name" value="Type I PLP-dependent aspartate aminotransferase-like (Major domain)"/>
    <property type="match status" value="1"/>
</dbReference>
<evidence type="ECO:0000256" key="1">
    <source>
        <dbReference type="RuleBase" id="RU004508"/>
    </source>
</evidence>
<dbReference type="PIRSF" id="PIRSF000390">
    <property type="entry name" value="PLP_StrS"/>
    <property type="match status" value="1"/>
</dbReference>
<comment type="similarity">
    <text evidence="1">Belongs to the DegT/DnrJ/EryC1 family.</text>
</comment>
<evidence type="ECO:0000313" key="2">
    <source>
        <dbReference type="EMBL" id="GAA0375818.1"/>
    </source>
</evidence>
<dbReference type="PANTHER" id="PTHR30244">
    <property type="entry name" value="TRANSAMINASE"/>
    <property type="match status" value="1"/>
</dbReference>
<dbReference type="CDD" id="cd00616">
    <property type="entry name" value="AHBA_syn"/>
    <property type="match status" value="1"/>
</dbReference>
<dbReference type="InterPro" id="IPR015424">
    <property type="entry name" value="PyrdxlP-dep_Trfase"/>
</dbReference>
<dbReference type="InterPro" id="IPR015422">
    <property type="entry name" value="PyrdxlP-dep_Trfase_small"/>
</dbReference>
<keyword evidence="2" id="KW-0808">Transferase</keyword>
<dbReference type="Proteomes" id="UP001500340">
    <property type="component" value="Unassembled WGS sequence"/>
</dbReference>
<keyword evidence="3" id="KW-1185">Reference proteome</keyword>
<dbReference type="GO" id="GO:0008483">
    <property type="term" value="F:transaminase activity"/>
    <property type="evidence" value="ECO:0007669"/>
    <property type="project" value="UniProtKB-KW"/>
</dbReference>
<proteinExistence type="inferred from homology"/>
<protein>
    <submittedName>
        <fullName evidence="2">DegT/DnrJ/EryC1/StrS family aminotransferase</fullName>
    </submittedName>
</protein>
<dbReference type="EMBL" id="BAAACX010000004">
    <property type="protein sequence ID" value="GAA0375818.1"/>
    <property type="molecule type" value="Genomic_DNA"/>
</dbReference>
<dbReference type="Pfam" id="PF01041">
    <property type="entry name" value="DegT_DnrJ_EryC1"/>
    <property type="match status" value="1"/>
</dbReference>
<dbReference type="Gene3D" id="3.90.1150.10">
    <property type="entry name" value="Aspartate Aminotransferase, domain 1"/>
    <property type="match status" value="1"/>
</dbReference>
<gene>
    <name evidence="2" type="ORF">GCM10008933_03730</name>
</gene>